<evidence type="ECO:0000313" key="2">
    <source>
        <dbReference type="Proteomes" id="UP001549036"/>
    </source>
</evidence>
<dbReference type="InterPro" id="IPR009744">
    <property type="entry name" value="VirC1"/>
</dbReference>
<dbReference type="PIRSF" id="PIRSF009320">
    <property type="entry name" value="Nuc_binding_HP_1000"/>
    <property type="match status" value="1"/>
</dbReference>
<reference evidence="1 2" key="1">
    <citation type="submission" date="2024-06" db="EMBL/GenBank/DDBJ databases">
        <title>Genomic Encyclopedia of Type Strains, Phase IV (KMG-IV): sequencing the most valuable type-strain genomes for metagenomic binning, comparative biology and taxonomic classification.</title>
        <authorList>
            <person name="Goeker M."/>
        </authorList>
    </citation>
    <scope>NUCLEOTIDE SEQUENCE [LARGE SCALE GENOMIC DNA]</scope>
    <source>
        <strain evidence="1 2">DSM 29846</strain>
    </source>
</reference>
<dbReference type="SUPFAM" id="SSF52540">
    <property type="entry name" value="P-loop containing nucleoside triphosphate hydrolases"/>
    <property type="match status" value="1"/>
</dbReference>
<accession>A0ABV2I006</accession>
<dbReference type="EMBL" id="JBEPLM010000013">
    <property type="protein sequence ID" value="MET3596158.1"/>
    <property type="molecule type" value="Genomic_DNA"/>
</dbReference>
<dbReference type="PANTHER" id="PTHR13696:SF52">
    <property type="entry name" value="PARA FAMILY PROTEIN CT_582"/>
    <property type="match status" value="1"/>
</dbReference>
<dbReference type="Proteomes" id="UP001549036">
    <property type="component" value="Unassembled WGS sequence"/>
</dbReference>
<comment type="caution">
    <text evidence="1">The sequence shown here is derived from an EMBL/GenBank/DDBJ whole genome shotgun (WGS) entry which is preliminary data.</text>
</comment>
<dbReference type="InterPro" id="IPR027417">
    <property type="entry name" value="P-loop_NTPase"/>
</dbReference>
<dbReference type="Gene3D" id="3.40.50.300">
    <property type="entry name" value="P-loop containing nucleotide triphosphate hydrolases"/>
    <property type="match status" value="1"/>
</dbReference>
<proteinExistence type="predicted"/>
<gene>
    <name evidence="1" type="ORF">ABID26_005575</name>
</gene>
<dbReference type="PANTHER" id="PTHR13696">
    <property type="entry name" value="P-LOOP CONTAINING NUCLEOSIDE TRIPHOSPHATE HYDROLASE"/>
    <property type="match status" value="1"/>
</dbReference>
<organism evidence="1 2">
    <name type="scientific">Mesorhizobium shonense</name>
    <dbReference type="NCBI Taxonomy" id="1209948"/>
    <lineage>
        <taxon>Bacteria</taxon>
        <taxon>Pseudomonadati</taxon>
        <taxon>Pseudomonadota</taxon>
        <taxon>Alphaproteobacteria</taxon>
        <taxon>Hyphomicrobiales</taxon>
        <taxon>Phyllobacteriaceae</taxon>
        <taxon>Mesorhizobium</taxon>
    </lineage>
</organism>
<keyword evidence="2" id="KW-1185">Reference proteome</keyword>
<dbReference type="Pfam" id="PF07015">
    <property type="entry name" value="VirC1"/>
    <property type="match status" value="1"/>
</dbReference>
<name>A0ABV2I006_9HYPH</name>
<dbReference type="RefSeq" id="WP_126098569.1">
    <property type="nucleotide sequence ID" value="NZ_JBEPLM010000013.1"/>
</dbReference>
<dbReference type="InterPro" id="IPR050678">
    <property type="entry name" value="DNA_Partitioning_ATPase"/>
</dbReference>
<evidence type="ECO:0000313" key="1">
    <source>
        <dbReference type="EMBL" id="MET3596158.1"/>
    </source>
</evidence>
<protein>
    <submittedName>
        <fullName evidence="1">Chromosome partitioning protein</fullName>
    </submittedName>
</protein>
<sequence>MPAVIAAINGKGGAGKTTALMNIAGEYALRGRSVGLLDIDPRSNLMKWWSDCHDKGNQAEGLDVFGPKTGKAIAAFFESKANVFDYVLVDTPGEDTSIIDGVIARTDLVISPVQPSKREVVGAIECLEVVRRVNKTYGAACRHGVLKTRITLPVCHTELYRKIRPIIVEHAGTYLFKTEVHERNVYKDIHSGLGTLQMQAVTPAIAKARRETLALVEEIDSLLSGEEGSSVEAG</sequence>
<dbReference type="CDD" id="cd02042">
    <property type="entry name" value="ParAB_family"/>
    <property type="match status" value="1"/>
</dbReference>